<evidence type="ECO:0000313" key="2">
    <source>
        <dbReference type="Proteomes" id="UP000316988"/>
    </source>
</evidence>
<evidence type="ECO:0000313" key="1">
    <source>
        <dbReference type="EMBL" id="TSD57497.1"/>
    </source>
</evidence>
<comment type="caution">
    <text evidence="1">The sequence shown here is derived from an EMBL/GenBank/DDBJ whole genome shotgun (WGS) entry which is preliminary data.</text>
</comment>
<reference evidence="1 2" key="1">
    <citation type="submission" date="2019-07" db="EMBL/GenBank/DDBJ databases">
        <authorList>
            <person name="Zhao L.H."/>
        </authorList>
    </citation>
    <scope>NUCLEOTIDE SEQUENCE [LARGE SCALE GENOMIC DNA]</scope>
    <source>
        <strain evidence="1 2">Co35</strain>
    </source>
</reference>
<organism evidence="1 2">
    <name type="scientific">Aeromicrobium piscarium</name>
    <dbReference type="NCBI Taxonomy" id="2590901"/>
    <lineage>
        <taxon>Bacteria</taxon>
        <taxon>Bacillati</taxon>
        <taxon>Actinomycetota</taxon>
        <taxon>Actinomycetes</taxon>
        <taxon>Propionibacteriales</taxon>
        <taxon>Nocardioidaceae</taxon>
        <taxon>Aeromicrobium</taxon>
    </lineage>
</organism>
<dbReference type="Proteomes" id="UP000316988">
    <property type="component" value="Unassembled WGS sequence"/>
</dbReference>
<protein>
    <recommendedName>
        <fullName evidence="3">GNAT family N-acetyltransferase</fullName>
    </recommendedName>
</protein>
<dbReference type="EMBL" id="VLNT01000019">
    <property type="protein sequence ID" value="TSD57497.1"/>
    <property type="molecule type" value="Genomic_DNA"/>
</dbReference>
<name>A0A554RTQ8_9ACTN</name>
<proteinExistence type="predicted"/>
<dbReference type="SUPFAM" id="SSF55729">
    <property type="entry name" value="Acyl-CoA N-acyltransferases (Nat)"/>
    <property type="match status" value="1"/>
</dbReference>
<dbReference type="AlphaFoldDB" id="A0A554RTQ8"/>
<dbReference type="InterPro" id="IPR016181">
    <property type="entry name" value="Acyl_CoA_acyltransferase"/>
</dbReference>
<evidence type="ECO:0008006" key="3">
    <source>
        <dbReference type="Google" id="ProtNLM"/>
    </source>
</evidence>
<keyword evidence="2" id="KW-1185">Reference proteome</keyword>
<sequence length="197" mass="21222">MGEDVTGTEPVDRRAPGVRIERRTVVPTAEAEQLYAYYESSFGPLREAAAARHVVPLEEFVEEMADPRIDKLVALSEADGSFLGMSTLARDLDAVPWASPEFYLARYPEHAARGAVWYLGFTMTVPGVQRNGVFATMLSAVVEAALAERAVVGWDMCAANVGAGFNEAVKAQLGGDDVPVAQVDVQTYYSADFAGGR</sequence>
<gene>
    <name evidence="1" type="ORF">FNM00_15980</name>
</gene>
<dbReference type="RefSeq" id="WP_185973187.1">
    <property type="nucleotide sequence ID" value="NZ_VLNT01000019.1"/>
</dbReference>
<accession>A0A554RTQ8</accession>